<dbReference type="GeneID" id="83184440"/>
<accession>A0A9W9J5S2</accession>
<protein>
    <submittedName>
        <fullName evidence="1">Uncharacterized protein</fullName>
    </submittedName>
</protein>
<keyword evidence="2" id="KW-1185">Reference proteome</keyword>
<evidence type="ECO:0000313" key="2">
    <source>
        <dbReference type="Proteomes" id="UP001150904"/>
    </source>
</evidence>
<dbReference type="EMBL" id="JAPQKR010000016">
    <property type="protein sequence ID" value="KAJ5191098.1"/>
    <property type="molecule type" value="Genomic_DNA"/>
</dbReference>
<evidence type="ECO:0000313" key="1">
    <source>
        <dbReference type="EMBL" id="KAJ5191098.1"/>
    </source>
</evidence>
<dbReference type="Proteomes" id="UP001150904">
    <property type="component" value="Unassembled WGS sequence"/>
</dbReference>
<proteinExistence type="predicted"/>
<dbReference type="RefSeq" id="XP_058304038.1">
    <property type="nucleotide sequence ID" value="XM_058457139.1"/>
</dbReference>
<organism evidence="1 2">
    <name type="scientific">Penicillium cinerascens</name>
    <dbReference type="NCBI Taxonomy" id="70096"/>
    <lineage>
        <taxon>Eukaryota</taxon>
        <taxon>Fungi</taxon>
        <taxon>Dikarya</taxon>
        <taxon>Ascomycota</taxon>
        <taxon>Pezizomycotina</taxon>
        <taxon>Eurotiomycetes</taxon>
        <taxon>Eurotiomycetidae</taxon>
        <taxon>Eurotiales</taxon>
        <taxon>Aspergillaceae</taxon>
        <taxon>Penicillium</taxon>
    </lineage>
</organism>
<dbReference type="AlphaFoldDB" id="A0A9W9J5S2"/>
<comment type="caution">
    <text evidence="1">The sequence shown here is derived from an EMBL/GenBank/DDBJ whole genome shotgun (WGS) entry which is preliminary data.</text>
</comment>
<gene>
    <name evidence="1" type="ORF">N7498_010083</name>
</gene>
<name>A0A9W9J5S2_9EURO</name>
<reference evidence="1" key="2">
    <citation type="journal article" date="2023" name="IMA Fungus">
        <title>Comparative genomic study of the Penicillium genus elucidates a diverse pangenome and 15 lateral gene transfer events.</title>
        <authorList>
            <person name="Petersen C."/>
            <person name="Sorensen T."/>
            <person name="Nielsen M.R."/>
            <person name="Sondergaard T.E."/>
            <person name="Sorensen J.L."/>
            <person name="Fitzpatrick D.A."/>
            <person name="Frisvad J.C."/>
            <person name="Nielsen K.L."/>
        </authorList>
    </citation>
    <scope>NUCLEOTIDE SEQUENCE</scope>
    <source>
        <strain evidence="1">IBT 15544</strain>
    </source>
</reference>
<sequence length="205" mass="22487">MEQILNVHRGCHGSIVRGKFLAAAQEFALTMVPVSLIAVPVVSHRALEFRLLAASLHRGSLSATVGFAVSGARVRNQPVVQEFVQTLLRVLLIAAPAMRPPARESHLRVALAYVPTSRQIWTTVDLVPQHVLQDPEEEHVLAESACSAQQTNHSAPWQEYAAQLARRVSLLDPFLAAAWVRTFVPPSRTPLVLISAARYHVAGYL</sequence>
<reference evidence="1" key="1">
    <citation type="submission" date="2022-12" db="EMBL/GenBank/DDBJ databases">
        <authorList>
            <person name="Petersen C."/>
        </authorList>
    </citation>
    <scope>NUCLEOTIDE SEQUENCE</scope>
    <source>
        <strain evidence="1">IBT 15544</strain>
    </source>
</reference>